<evidence type="ECO:0000313" key="4">
    <source>
        <dbReference type="EMBL" id="KAK7856904.1"/>
    </source>
</evidence>
<proteinExistence type="predicted"/>
<feature type="compositionally biased region" description="Basic and acidic residues" evidence="1">
    <location>
        <begin position="371"/>
        <end position="381"/>
    </location>
</feature>
<dbReference type="PANTHER" id="PTHR10887:SF5">
    <property type="entry name" value="RNA HELICASE AQUARIUS"/>
    <property type="match status" value="1"/>
</dbReference>
<dbReference type="EMBL" id="PKMF04000032">
    <property type="protein sequence ID" value="KAK7856904.1"/>
    <property type="molecule type" value="Genomic_DNA"/>
</dbReference>
<dbReference type="InterPro" id="IPR027417">
    <property type="entry name" value="P-loop_NTPase"/>
</dbReference>
<dbReference type="GO" id="GO:0004386">
    <property type="term" value="F:helicase activity"/>
    <property type="evidence" value="ECO:0007669"/>
    <property type="project" value="UniProtKB-KW"/>
</dbReference>
<feature type="region of interest" description="Disordered" evidence="1">
    <location>
        <begin position="360"/>
        <end position="418"/>
    </location>
</feature>
<dbReference type="CDD" id="cd18808">
    <property type="entry name" value="SF1_C_Upf1"/>
    <property type="match status" value="1"/>
</dbReference>
<reference evidence="4" key="1">
    <citation type="submission" date="2017-12" db="EMBL/GenBank/DDBJ databases">
        <authorList>
            <person name="Barbosa P."/>
            <person name="Usie A."/>
            <person name="Ramos A.M."/>
        </authorList>
    </citation>
    <scope>NUCLEOTIDE SEQUENCE</scope>
    <source>
        <strain evidence="4">HL8</strain>
        <tissue evidence="4">Leaves</tissue>
    </source>
</reference>
<keyword evidence="4" id="KW-0547">Nucleotide-binding</keyword>
<dbReference type="Gene3D" id="3.40.50.300">
    <property type="entry name" value="P-loop containing nucleotide triphosphate hydrolases"/>
    <property type="match status" value="2"/>
</dbReference>
<feature type="compositionally biased region" description="Basic and acidic residues" evidence="1">
    <location>
        <begin position="391"/>
        <end position="407"/>
    </location>
</feature>
<accession>A0AAW0M1H2</accession>
<dbReference type="SUPFAM" id="SSF52540">
    <property type="entry name" value="P-loop containing nucleoside triphosphate hydrolases"/>
    <property type="match status" value="1"/>
</dbReference>
<feature type="domain" description="DNA2/NAM7 helicase helicase" evidence="2">
    <location>
        <begin position="3"/>
        <end position="79"/>
    </location>
</feature>
<reference evidence="4" key="2">
    <citation type="journal article" date="2018" name="Sci. Data">
        <title>The draft genome sequence of cork oak.</title>
        <authorList>
            <person name="Ramos A.M."/>
            <person name="Usie A."/>
            <person name="Barbosa P."/>
            <person name="Barros P.M."/>
            <person name="Capote T."/>
            <person name="Chaves I."/>
            <person name="Simoes F."/>
            <person name="Abreu I."/>
            <person name="Carrasquinho I."/>
            <person name="Faro C."/>
            <person name="Guimaraes J.B."/>
            <person name="Mendonca D."/>
            <person name="Nobrega F."/>
            <person name="Rodrigues L."/>
            <person name="Saibo N.J.M."/>
            <person name="Varela M.C."/>
            <person name="Egas C."/>
            <person name="Matos J."/>
            <person name="Miguel C.M."/>
            <person name="Oliveira M.M."/>
            <person name="Ricardo C.P."/>
            <person name="Goncalves S."/>
        </authorList>
    </citation>
    <scope>NUCLEOTIDE SEQUENCE [LARGE SCALE GENOMIC DNA]</scope>
    <source>
        <strain evidence="4">HL8</strain>
    </source>
</reference>
<dbReference type="PANTHER" id="PTHR10887">
    <property type="entry name" value="DNA2/NAM7 HELICASE FAMILY"/>
    <property type="match status" value="1"/>
</dbReference>
<protein>
    <submittedName>
        <fullName evidence="4">Rna helicase aquarius</fullName>
    </submittedName>
</protein>
<feature type="domain" description="DNA2/NAM7 helicase-like C-terminal" evidence="3">
    <location>
        <begin position="137"/>
        <end position="268"/>
    </location>
</feature>
<dbReference type="InterPro" id="IPR045055">
    <property type="entry name" value="DNA2/NAM7-like"/>
</dbReference>
<keyword evidence="4" id="KW-0347">Helicase</keyword>
<sequence length="418" mass="48521">MTKQAKIVAMTCTHAALKRKDFLRLGFKYDNLLMEESAQILEIETFIPMLLQRQEDGYAWLKRCILIGDHNQLPPVVKNMAFQKYSHMDQSLFTRFVRLGISYIELNAQGRARDLGDLPYVKEDAVFHRANAGFSYEYQLVDVPDYQGRGESAPSPWFYQNEGEAEYVVSVYMYLRLLGYPSNKISILTTYNGQKLLIRDVINRRCVPYDFIGPPSKVTTVDKFQGQQNDFKLLSLVRTRFVGHLRDVRRLVVAMSHARLGLYVFCRRSLFEQCYELQPTFQLLLQRPDRLALNLNEITSYTERHVEDTGPIHLVSGVEEMISIFNWRYQERYMSHQFDHYMTYLGQNDQQNSTTLFDAMDTDTPSVQHESSMEEDTRIDGDVLPASHSNGEVDKEASKNGENDRQPESNSSEENMME</sequence>
<gene>
    <name evidence="4" type="primary">AQR_2</name>
    <name evidence="4" type="ORF">CFP56_020919</name>
</gene>
<evidence type="ECO:0000259" key="2">
    <source>
        <dbReference type="Pfam" id="PF13086"/>
    </source>
</evidence>
<dbReference type="AlphaFoldDB" id="A0AAW0M1H2"/>
<dbReference type="InterPro" id="IPR041677">
    <property type="entry name" value="DNA2/NAM7_AAA_11"/>
</dbReference>
<reference evidence="4" key="3">
    <citation type="submission" date="2023-07" db="EMBL/GenBank/DDBJ databases">
        <title>An improved reference 1 genome and first organelle genomes of Quercus suber.</title>
        <authorList>
            <consortium name="Genosuber Consortium"/>
            <person name="Usie A."/>
            <person name="Serra O."/>
            <person name="Barros P."/>
        </authorList>
    </citation>
    <scope>NUCLEOTIDE SEQUENCE</scope>
    <source>
        <strain evidence="4">HL8</strain>
        <tissue evidence="4">Leaves</tissue>
    </source>
</reference>
<evidence type="ECO:0000256" key="1">
    <source>
        <dbReference type="SAM" id="MobiDB-lite"/>
    </source>
</evidence>
<dbReference type="GO" id="GO:0071013">
    <property type="term" value="C:catalytic step 2 spliceosome"/>
    <property type="evidence" value="ECO:0007669"/>
    <property type="project" value="TreeGrafter"/>
</dbReference>
<name>A0AAW0M1H2_QUESU</name>
<feature type="compositionally biased region" description="Low complexity" evidence="1">
    <location>
        <begin position="408"/>
        <end position="418"/>
    </location>
</feature>
<keyword evidence="4" id="KW-0378">Hydrolase</keyword>
<organism evidence="4">
    <name type="scientific">Quercus suber</name>
    <name type="common">Cork oak</name>
    <dbReference type="NCBI Taxonomy" id="58331"/>
    <lineage>
        <taxon>Eukaryota</taxon>
        <taxon>Viridiplantae</taxon>
        <taxon>Streptophyta</taxon>
        <taxon>Embryophyta</taxon>
        <taxon>Tracheophyta</taxon>
        <taxon>Spermatophyta</taxon>
        <taxon>Magnoliopsida</taxon>
        <taxon>eudicotyledons</taxon>
        <taxon>Gunneridae</taxon>
        <taxon>Pentapetalae</taxon>
        <taxon>rosids</taxon>
        <taxon>fabids</taxon>
        <taxon>Fagales</taxon>
        <taxon>Fagaceae</taxon>
        <taxon>Quercus</taxon>
    </lineage>
</organism>
<dbReference type="InterPro" id="IPR047187">
    <property type="entry name" value="SF1_C_Upf1"/>
</dbReference>
<comment type="caution">
    <text evidence="4">The sequence shown here is derived from an EMBL/GenBank/DDBJ whole genome shotgun (WGS) entry which is preliminary data.</text>
</comment>
<evidence type="ECO:0000259" key="3">
    <source>
        <dbReference type="Pfam" id="PF13087"/>
    </source>
</evidence>
<keyword evidence="4" id="KW-0067">ATP-binding</keyword>
<dbReference type="GO" id="GO:0003729">
    <property type="term" value="F:mRNA binding"/>
    <property type="evidence" value="ECO:0007669"/>
    <property type="project" value="TreeGrafter"/>
</dbReference>
<dbReference type="InterPro" id="IPR041679">
    <property type="entry name" value="DNA2/NAM7-like_C"/>
</dbReference>
<dbReference type="Pfam" id="PF13087">
    <property type="entry name" value="AAA_12"/>
    <property type="match status" value="1"/>
</dbReference>
<dbReference type="FunFam" id="3.40.50.300:FF:000507">
    <property type="entry name" value="Pre-mRNA-splicing factor"/>
    <property type="match status" value="1"/>
</dbReference>
<dbReference type="Pfam" id="PF13086">
    <property type="entry name" value="AAA_11"/>
    <property type="match status" value="1"/>
</dbReference>